<proteinExistence type="predicted"/>
<comment type="caution">
    <text evidence="2">The sequence shown here is derived from an EMBL/GenBank/DDBJ whole genome shotgun (WGS) entry which is preliminary data.</text>
</comment>
<evidence type="ECO:0000313" key="2">
    <source>
        <dbReference type="EMBL" id="KAI6657913.1"/>
    </source>
</evidence>
<organism evidence="2 3">
    <name type="scientific">Oopsacas minuta</name>
    <dbReference type="NCBI Taxonomy" id="111878"/>
    <lineage>
        <taxon>Eukaryota</taxon>
        <taxon>Metazoa</taxon>
        <taxon>Porifera</taxon>
        <taxon>Hexactinellida</taxon>
        <taxon>Hexasterophora</taxon>
        <taxon>Lyssacinosida</taxon>
        <taxon>Leucopsacidae</taxon>
        <taxon>Oopsacas</taxon>
    </lineage>
</organism>
<dbReference type="InterPro" id="IPR036915">
    <property type="entry name" value="Cyclin-like_sf"/>
</dbReference>
<feature type="region of interest" description="Disordered" evidence="1">
    <location>
        <begin position="1"/>
        <end position="24"/>
    </location>
</feature>
<gene>
    <name evidence="2" type="ORF">LOD99_15631</name>
</gene>
<keyword evidence="3" id="KW-1185">Reference proteome</keyword>
<evidence type="ECO:0000256" key="1">
    <source>
        <dbReference type="SAM" id="MobiDB-lite"/>
    </source>
</evidence>
<dbReference type="SUPFAM" id="SSF47954">
    <property type="entry name" value="Cyclin-like"/>
    <property type="match status" value="1"/>
</dbReference>
<dbReference type="AlphaFoldDB" id="A0AAV7K9J2"/>
<sequence length="275" mass="31043">MSGASRYPTPSYCDDVSWSESSRTTSTQNSIDSLIWSNDSLGCNPFGEDICISTTPREGVDSWTDSKSAVTHAVDDCTEEVVSRDTSFKSVSLDNVNPVTYPVKAGEKFMSYKPEAIQILLDSESFLSSTPEGANFISRVHYNSKLSGHRLDNVGWMFDTAQHLMHPEEETRKCCYYDVFQLAVALYDRYLSILFADQREELYSFKVPAATCLCIASGVLNDKPFSPEELAETAMLSTIHIIREEFKVWIILFTFKLFSWYPLSGNATYSYPINF</sequence>
<dbReference type="Proteomes" id="UP001165289">
    <property type="component" value="Unassembled WGS sequence"/>
</dbReference>
<protein>
    <submittedName>
        <fullName evidence="2">Uncharacterized protein</fullName>
    </submittedName>
</protein>
<accession>A0AAV7K9J2</accession>
<dbReference type="Gene3D" id="1.10.472.10">
    <property type="entry name" value="Cyclin-like"/>
    <property type="match status" value="1"/>
</dbReference>
<dbReference type="EMBL" id="JAKMXF010000110">
    <property type="protein sequence ID" value="KAI6657913.1"/>
    <property type="molecule type" value="Genomic_DNA"/>
</dbReference>
<reference evidence="2 3" key="1">
    <citation type="journal article" date="2023" name="BMC Biol.">
        <title>The compact genome of the sponge Oopsacas minuta (Hexactinellida) is lacking key metazoan core genes.</title>
        <authorList>
            <person name="Santini S."/>
            <person name="Schenkelaars Q."/>
            <person name="Jourda C."/>
            <person name="Duchesne M."/>
            <person name="Belahbib H."/>
            <person name="Rocher C."/>
            <person name="Selva M."/>
            <person name="Riesgo A."/>
            <person name="Vervoort M."/>
            <person name="Leys S.P."/>
            <person name="Kodjabachian L."/>
            <person name="Le Bivic A."/>
            <person name="Borchiellini C."/>
            <person name="Claverie J.M."/>
            <person name="Renard E."/>
        </authorList>
    </citation>
    <scope>NUCLEOTIDE SEQUENCE [LARGE SCALE GENOMIC DNA]</scope>
    <source>
        <strain evidence="2">SPO-2</strain>
    </source>
</reference>
<name>A0AAV7K9J2_9METZ</name>
<evidence type="ECO:0000313" key="3">
    <source>
        <dbReference type="Proteomes" id="UP001165289"/>
    </source>
</evidence>